<dbReference type="Gene3D" id="3.40.1260.10">
    <property type="entry name" value="DsrEFH-like"/>
    <property type="match status" value="1"/>
</dbReference>
<organism evidence="2 3">
    <name type="scientific">Pedobacter antarcticus 4BY</name>
    <dbReference type="NCBI Taxonomy" id="1358423"/>
    <lineage>
        <taxon>Bacteria</taxon>
        <taxon>Pseudomonadati</taxon>
        <taxon>Bacteroidota</taxon>
        <taxon>Sphingobacteriia</taxon>
        <taxon>Sphingobacteriales</taxon>
        <taxon>Sphingobacteriaceae</taxon>
        <taxon>Pedobacter</taxon>
    </lineage>
</organism>
<reference evidence="2 3" key="1">
    <citation type="journal article" date="1992" name="Int. J. Syst. Bacteriol.">
        <title>Sphingobacterium antarcticus sp. nov. a Psychrotrophic Bacterium from the Soils of Schirmacher Oasis, Antarctica.</title>
        <authorList>
            <person name="Shivaji S."/>
            <person name="Ray M.K."/>
            <person name="Rao N.S."/>
            <person name="Saiserr L."/>
            <person name="Jagannadham M.V."/>
            <person name="Kumar G.S."/>
            <person name="Reddy G."/>
            <person name="Bhargava P.M."/>
        </authorList>
    </citation>
    <scope>NUCLEOTIDE SEQUENCE [LARGE SCALE GENOMIC DNA]</scope>
    <source>
        <strain evidence="2 3">4BY</strain>
    </source>
</reference>
<keyword evidence="3" id="KW-1185">Reference proteome</keyword>
<feature type="signal peptide" evidence="1">
    <location>
        <begin position="1"/>
        <end position="24"/>
    </location>
</feature>
<keyword evidence="1" id="KW-0732">Signal</keyword>
<proteinExistence type="predicted"/>
<name>A0A081PI07_9SPHI</name>
<comment type="caution">
    <text evidence="2">The sequence shown here is derived from an EMBL/GenBank/DDBJ whole genome shotgun (WGS) entry which is preliminary data.</text>
</comment>
<dbReference type="EMBL" id="JNFF01000045">
    <property type="protein sequence ID" value="KEQ30330.1"/>
    <property type="molecule type" value="Genomic_DNA"/>
</dbReference>
<evidence type="ECO:0000313" key="3">
    <source>
        <dbReference type="Proteomes" id="UP000028007"/>
    </source>
</evidence>
<evidence type="ECO:0000256" key="1">
    <source>
        <dbReference type="SAM" id="SignalP"/>
    </source>
</evidence>
<evidence type="ECO:0000313" key="2">
    <source>
        <dbReference type="EMBL" id="KEQ30330.1"/>
    </source>
</evidence>
<dbReference type="InterPro" id="IPR003787">
    <property type="entry name" value="Sulphur_relay_DsrE/F-like"/>
</dbReference>
<feature type="chain" id="PRO_5001761928" evidence="1">
    <location>
        <begin position="25"/>
        <end position="153"/>
    </location>
</feature>
<dbReference type="Proteomes" id="UP000028007">
    <property type="component" value="Unassembled WGS sequence"/>
</dbReference>
<dbReference type="Pfam" id="PF02635">
    <property type="entry name" value="DsrE"/>
    <property type="match status" value="1"/>
</dbReference>
<dbReference type="OrthoDB" id="678766at2"/>
<dbReference type="AlphaFoldDB" id="A0A081PI07"/>
<dbReference type="SUPFAM" id="SSF75169">
    <property type="entry name" value="DsrEFH-like"/>
    <property type="match status" value="1"/>
</dbReference>
<accession>A0A081PI07</accession>
<dbReference type="eggNOG" id="COG1416">
    <property type="taxonomic scope" value="Bacteria"/>
</dbReference>
<gene>
    <name evidence="2" type="ORF">N180_14540</name>
</gene>
<sequence>MRKLTWVYVCCLLVCTGFSFNSSAQQVTGQFTGAKANLKHYKALYVLNSGEDKKITGTLRNIKNALEDPRLKGKLEVELIVFGDGVAVYNKENAYEKTLLDLKGRGVILAQCENTIKERKIAKEELFDFISYVPSGNGEIIIRHYDGWAIVHP</sequence>
<dbReference type="InterPro" id="IPR027396">
    <property type="entry name" value="DsrEFH-like"/>
</dbReference>
<dbReference type="PANTHER" id="PTHR37691:SF1">
    <property type="entry name" value="BLR3518 PROTEIN"/>
    <property type="match status" value="1"/>
</dbReference>
<dbReference type="PANTHER" id="PTHR37691">
    <property type="entry name" value="BLR3518 PROTEIN"/>
    <property type="match status" value="1"/>
</dbReference>
<dbReference type="RefSeq" id="WP_037439994.1">
    <property type="nucleotide sequence ID" value="NZ_JNFF01000045.1"/>
</dbReference>
<protein>
    <submittedName>
        <fullName evidence="2">Uncharacterized protein</fullName>
    </submittedName>
</protein>